<name>A0A0F3GJ98_9BACT</name>
<keyword evidence="1" id="KW-0472">Membrane</keyword>
<evidence type="ECO:0000256" key="1">
    <source>
        <dbReference type="SAM" id="Phobius"/>
    </source>
</evidence>
<dbReference type="AlphaFoldDB" id="A0A0F3GJ98"/>
<keyword evidence="1" id="KW-1133">Transmembrane helix</keyword>
<keyword evidence="3" id="KW-1185">Reference proteome</keyword>
<keyword evidence="1" id="KW-0812">Transmembrane</keyword>
<dbReference type="Proteomes" id="UP000033423">
    <property type="component" value="Unassembled WGS sequence"/>
</dbReference>
<gene>
    <name evidence="2" type="ORF">MBAV_005769</name>
</gene>
<protein>
    <submittedName>
        <fullName evidence="2">Uncharacterized protein</fullName>
    </submittedName>
</protein>
<reference evidence="2 3" key="1">
    <citation type="submission" date="2015-02" db="EMBL/GenBank/DDBJ databases">
        <title>Single-cell genomics of uncultivated deep-branching MTB reveals a conserved set of magnetosome genes.</title>
        <authorList>
            <person name="Kolinko S."/>
            <person name="Richter M."/>
            <person name="Glockner F.O."/>
            <person name="Brachmann A."/>
            <person name="Schuler D."/>
        </authorList>
    </citation>
    <scope>NUCLEOTIDE SEQUENCE [LARGE SCALE GENOMIC DNA]</scope>
    <source>
        <strain evidence="2">TM-1</strain>
    </source>
</reference>
<evidence type="ECO:0000313" key="3">
    <source>
        <dbReference type="Proteomes" id="UP000033423"/>
    </source>
</evidence>
<comment type="caution">
    <text evidence="2">The sequence shown here is derived from an EMBL/GenBank/DDBJ whole genome shotgun (WGS) entry which is preliminary data.</text>
</comment>
<dbReference type="EMBL" id="LACI01002437">
    <property type="protein sequence ID" value="KJU82039.1"/>
    <property type="molecule type" value="Genomic_DNA"/>
</dbReference>
<sequence length="105" mass="11962">MVVWYFGIAIVQYCKHVRPVAFYQKPYRMGTYRDKMRDWKTTTSALIALLPDLLSIFNVYLTTRQTLSVIAFAVVLVGFFSKDGKTKEATDDVIAAINTSISDKK</sequence>
<accession>A0A0F3GJ98</accession>
<feature type="transmembrane region" description="Helical" evidence="1">
    <location>
        <begin position="59"/>
        <end position="80"/>
    </location>
</feature>
<proteinExistence type="predicted"/>
<organism evidence="2 3">
    <name type="scientific">Candidatus Magnetobacterium bavaricum</name>
    <dbReference type="NCBI Taxonomy" id="29290"/>
    <lineage>
        <taxon>Bacteria</taxon>
        <taxon>Pseudomonadati</taxon>
        <taxon>Nitrospirota</taxon>
        <taxon>Thermodesulfovibrionia</taxon>
        <taxon>Thermodesulfovibrionales</taxon>
        <taxon>Candidatus Magnetobacteriaceae</taxon>
        <taxon>Candidatus Magnetobacterium</taxon>
    </lineage>
</organism>
<evidence type="ECO:0000313" key="2">
    <source>
        <dbReference type="EMBL" id="KJU82039.1"/>
    </source>
</evidence>